<dbReference type="GO" id="GO:0051287">
    <property type="term" value="F:NAD binding"/>
    <property type="evidence" value="ECO:0007669"/>
    <property type="project" value="InterPro"/>
</dbReference>
<name>A0A7C5L4S4_AQUAO</name>
<dbReference type="SUPFAM" id="SSF143243">
    <property type="entry name" value="Nqo5-like"/>
    <property type="match status" value="1"/>
</dbReference>
<dbReference type="EMBL" id="DRNB01000016">
    <property type="protein sequence ID" value="HHJ63391.1"/>
    <property type="molecule type" value="Genomic_DNA"/>
</dbReference>
<dbReference type="Proteomes" id="UP000885792">
    <property type="component" value="Unassembled WGS sequence"/>
</dbReference>
<dbReference type="InterPro" id="IPR001268">
    <property type="entry name" value="NADH_UbQ_OxRdtase_30kDa_su"/>
</dbReference>
<dbReference type="InterPro" id="IPR029014">
    <property type="entry name" value="NiFe-Hase_large"/>
</dbReference>
<sequence>MPWAKKEEFLDLRERFPELEVAESGSVTSIHIRTTNLIALLEELKSRGYKLFLDHSVVDLKDVLEKDKEYRNAVKENLIAYPEDRTSRFQAFYLLYNVDERKRILIKTRTSGSLPSIEKLWFAGKWAERECYDMFGIRYEGHENLVRAFMWDTYPYFPLRKDFPLEGIPEQELPSLNEVIGGDPLQGTMNYERSHTLVPTLEDLEITERKRLKKKAQIVLNWGPLHPGTHGTMWFLFDLEGERIVQTDVILGQLHRGVEKLAEHEMYNQFLVYTDRMDYLSALCSNQAWVVAVERLLGIEEYVPEKAKFIRTMLSELQRINSHLLWLGTYALDLGALTIFLYCFKEREKIMDILEGITGARLTISFPRVGGVRMDLPEGALEVIKSFTRRFIRELNDWERILTRNRIWLRRNRDVGVIPPETAYFYGVTGPVIRGSGIPYDLRKFEPYDAYPEVEFDVPVGETGDCYDRYLVRIEEMKQSVRIIEQCVAKLEKIPRSAPFFAEVPKEKKIKLTLDGIGLKVPVGEIYSSGENPRGELGFYIFSLGAIKPYRVKVRPPSYYNLSIYPYLMKDRVIADAVTVLASIDPVVGETDR</sequence>
<dbReference type="HAMAP" id="MF_01358">
    <property type="entry name" value="NDH1_NuoD"/>
    <property type="match status" value="1"/>
</dbReference>
<keyword evidence="3 13" id="KW-0813">Transport</keyword>
<keyword evidence="13" id="KW-0963">Cytoplasm</keyword>
<keyword evidence="5 13" id="KW-0997">Cell inner membrane</keyword>
<accession>A0A7C5L4S4</accession>
<evidence type="ECO:0000256" key="9">
    <source>
        <dbReference type="ARBA" id="ARBA00023136"/>
    </source>
</evidence>
<proteinExistence type="inferred from homology"/>
<dbReference type="GO" id="GO:0030964">
    <property type="term" value="C:NADH dehydrogenase complex"/>
    <property type="evidence" value="ECO:0007669"/>
    <property type="project" value="InterPro"/>
</dbReference>
<organism evidence="16">
    <name type="scientific">Aquifex aeolicus</name>
    <dbReference type="NCBI Taxonomy" id="63363"/>
    <lineage>
        <taxon>Bacteria</taxon>
        <taxon>Pseudomonadati</taxon>
        <taxon>Aquificota</taxon>
        <taxon>Aquificia</taxon>
        <taxon>Aquificales</taxon>
        <taxon>Aquificaceae</taxon>
        <taxon>Aquifex</taxon>
    </lineage>
</organism>
<dbReference type="NCBIfam" id="NF004739">
    <property type="entry name" value="PRK06075.1"/>
    <property type="match status" value="1"/>
</dbReference>
<evidence type="ECO:0000256" key="8">
    <source>
        <dbReference type="ARBA" id="ARBA00023027"/>
    </source>
</evidence>
<protein>
    <recommendedName>
        <fullName evidence="13">NADH-quinone oxidoreductase subunit C/D</fullName>
        <ecNumber evidence="13">7.1.1.-</ecNumber>
    </recommendedName>
    <alternativeName>
        <fullName evidence="13">NADH dehydrogenase I subunit C/D</fullName>
    </alternativeName>
    <alternativeName>
        <fullName evidence="13">NDH-1 subunit C/D</fullName>
    </alternativeName>
    <alternativeName>
        <fullName evidence="13">NUO3/NUO4</fullName>
    </alternativeName>
</protein>
<keyword evidence="6 13" id="KW-0874">Quinone</keyword>
<dbReference type="SUPFAM" id="SSF56762">
    <property type="entry name" value="HydB/Nqo4-like"/>
    <property type="match status" value="1"/>
</dbReference>
<evidence type="ECO:0000256" key="3">
    <source>
        <dbReference type="ARBA" id="ARBA00022448"/>
    </source>
</evidence>
<dbReference type="InterPro" id="IPR037232">
    <property type="entry name" value="NADH_quin_OxRdtase_su_C/D-like"/>
</dbReference>
<comment type="caution">
    <text evidence="16">The sequence shown here is derived from an EMBL/GenBank/DDBJ whole genome shotgun (WGS) entry which is preliminary data.</text>
</comment>
<dbReference type="PANTHER" id="PTHR11993">
    <property type="entry name" value="NADH-UBIQUINONE OXIDOREDUCTASE 49 KDA SUBUNIT"/>
    <property type="match status" value="1"/>
</dbReference>
<reference evidence="16" key="1">
    <citation type="journal article" date="2020" name="mSystems">
        <title>Genome- and Community-Level Interaction Insights into Carbon Utilization and Element Cycling Functions of Hydrothermarchaeota in Hydrothermal Sediment.</title>
        <authorList>
            <person name="Zhou Z."/>
            <person name="Liu Y."/>
            <person name="Xu W."/>
            <person name="Pan J."/>
            <person name="Luo Z.H."/>
            <person name="Li M."/>
        </authorList>
    </citation>
    <scope>NUCLEOTIDE SEQUENCE [LARGE SCALE GENOMIC DNA]</scope>
    <source>
        <strain evidence="16">HyVt-501</strain>
    </source>
</reference>
<keyword evidence="4 13" id="KW-1003">Cell membrane</keyword>
<feature type="region of interest" description="NADH dehydrogenase I subunit C" evidence="13">
    <location>
        <begin position="1"/>
        <end position="193"/>
    </location>
</feature>
<dbReference type="Pfam" id="PF00329">
    <property type="entry name" value="Complex1_30kDa"/>
    <property type="match status" value="1"/>
</dbReference>
<dbReference type="GO" id="GO:0050136">
    <property type="term" value="F:NADH dehydrogenase (quinone) (non-electrogenic) activity"/>
    <property type="evidence" value="ECO:0007669"/>
    <property type="project" value="UniProtKB-UniRule"/>
</dbReference>
<evidence type="ECO:0000256" key="6">
    <source>
        <dbReference type="ARBA" id="ARBA00022719"/>
    </source>
</evidence>
<dbReference type="AlphaFoldDB" id="A0A7C5L4S4"/>
<evidence type="ECO:0000256" key="12">
    <source>
        <dbReference type="ARBA" id="ARBA00047712"/>
    </source>
</evidence>
<dbReference type="Pfam" id="PF00346">
    <property type="entry name" value="Complex1_49kDa"/>
    <property type="match status" value="1"/>
</dbReference>
<dbReference type="GO" id="GO:0048038">
    <property type="term" value="F:quinone binding"/>
    <property type="evidence" value="ECO:0007669"/>
    <property type="project" value="UniProtKB-KW"/>
</dbReference>
<feature type="domain" description="NADH:ubiquinone oxidoreductase 30kDa subunit" evidence="14">
    <location>
        <begin position="31"/>
        <end position="167"/>
    </location>
</feature>
<keyword evidence="8 13" id="KW-0520">NAD</keyword>
<comment type="subcellular location">
    <subcellularLocation>
        <location evidence="1 13">Cell inner membrane</location>
        <topology evidence="1 13">Peripheral membrane protein</topology>
    </subcellularLocation>
</comment>
<dbReference type="GO" id="GO:0008137">
    <property type="term" value="F:NADH dehydrogenase (ubiquinone) activity"/>
    <property type="evidence" value="ECO:0007669"/>
    <property type="project" value="InterPro"/>
</dbReference>
<comment type="function">
    <text evidence="13">NDH-1 shuttles electrons from NADH, via FMN and iron-sulfur (Fe-S) centers, to quinones in the respiratory chain. The immediate electron acceptor for the enzyme in this species is believed to be ubiquinone. Couples the redox reaction to proton translocation (for every two electrons transferred, four hydrogen ions are translocated across the cytoplasmic membrane), and thus conserves the redox energy in a proton gradient.</text>
</comment>
<evidence type="ECO:0000256" key="1">
    <source>
        <dbReference type="ARBA" id="ARBA00004417"/>
    </source>
</evidence>
<keyword evidence="16" id="KW-0560">Oxidoreductase</keyword>
<dbReference type="Gene3D" id="3.30.460.80">
    <property type="entry name" value="NADH:ubiquinone oxidoreductase, 30kDa subunit"/>
    <property type="match status" value="1"/>
</dbReference>
<comment type="catalytic activity">
    <reaction evidence="12 13">
        <text>a quinone + NADH + 5 H(+)(in) = a quinol + NAD(+) + 4 H(+)(out)</text>
        <dbReference type="Rhea" id="RHEA:57888"/>
        <dbReference type="ChEBI" id="CHEBI:15378"/>
        <dbReference type="ChEBI" id="CHEBI:24646"/>
        <dbReference type="ChEBI" id="CHEBI:57540"/>
        <dbReference type="ChEBI" id="CHEBI:57945"/>
        <dbReference type="ChEBI" id="CHEBI:132124"/>
    </reaction>
</comment>
<keyword evidence="9 13" id="KW-0472">Membrane</keyword>
<dbReference type="GO" id="GO:0005886">
    <property type="term" value="C:plasma membrane"/>
    <property type="evidence" value="ECO:0007669"/>
    <property type="project" value="UniProtKB-SubCell"/>
</dbReference>
<dbReference type="PANTHER" id="PTHR11993:SF10">
    <property type="entry name" value="NADH DEHYDROGENASE [UBIQUINONE] IRON-SULFUR PROTEIN 2, MITOCHONDRIAL"/>
    <property type="match status" value="1"/>
</dbReference>
<dbReference type="InterPro" id="IPR026662">
    <property type="entry name" value="NDH-1_subunit_CD"/>
</dbReference>
<dbReference type="Gene3D" id="1.10.645.10">
    <property type="entry name" value="Cytochrome-c3 Hydrogenase, chain B"/>
    <property type="match status" value="1"/>
</dbReference>
<dbReference type="InterPro" id="IPR001135">
    <property type="entry name" value="NADH_Q_OxRdtase_suD"/>
</dbReference>
<comment type="similarity">
    <text evidence="2 13">In the C-terminal section; belongs to the complex I 49 kDa subunit family.</text>
</comment>
<keyword evidence="10 13" id="KW-0511">Multifunctional enzyme</keyword>
<evidence type="ECO:0000259" key="15">
    <source>
        <dbReference type="Pfam" id="PF00346"/>
    </source>
</evidence>
<dbReference type="EC" id="7.1.1.-" evidence="13"/>
<evidence type="ECO:0000256" key="2">
    <source>
        <dbReference type="ARBA" id="ARBA00010019"/>
    </source>
</evidence>
<evidence type="ECO:0000256" key="5">
    <source>
        <dbReference type="ARBA" id="ARBA00022519"/>
    </source>
</evidence>
<evidence type="ECO:0000259" key="14">
    <source>
        <dbReference type="Pfam" id="PF00329"/>
    </source>
</evidence>
<feature type="domain" description="NADH-quinone oxidoreductase subunit D" evidence="15">
    <location>
        <begin position="333"/>
        <end position="593"/>
    </location>
</feature>
<comment type="similarity">
    <text evidence="13">In the N-terminal section; belongs to the complex I 30 kDa subunit family.</text>
</comment>
<keyword evidence="7 13" id="KW-1278">Translocase</keyword>
<evidence type="ECO:0000256" key="4">
    <source>
        <dbReference type="ARBA" id="ARBA00022475"/>
    </source>
</evidence>
<keyword evidence="13" id="KW-0830">Ubiquinone</keyword>
<evidence type="ECO:0000256" key="10">
    <source>
        <dbReference type="ARBA" id="ARBA00023268"/>
    </source>
</evidence>
<dbReference type="InterPro" id="IPR022885">
    <property type="entry name" value="NDH1_su_D/H"/>
</dbReference>
<evidence type="ECO:0000256" key="7">
    <source>
        <dbReference type="ARBA" id="ARBA00022967"/>
    </source>
</evidence>
<dbReference type="HAMAP" id="MF_01397">
    <property type="entry name" value="NDH1_NuoCD_2"/>
    <property type="match status" value="1"/>
</dbReference>
<evidence type="ECO:0000256" key="11">
    <source>
        <dbReference type="ARBA" id="ARBA00038617"/>
    </source>
</evidence>
<comment type="subunit">
    <text evidence="11 13">NDH-1 is composed of 13 different subunits. Subunits NuoB, CD, E, F, and G constitute the peripheral sector of the complex.</text>
</comment>
<gene>
    <name evidence="13" type="primary">nuoC</name>
    <name evidence="16" type="ORF">ENJ61_00630</name>
</gene>
<evidence type="ECO:0000313" key="16">
    <source>
        <dbReference type="EMBL" id="HHJ63391.1"/>
    </source>
</evidence>
<evidence type="ECO:0000256" key="13">
    <source>
        <dbReference type="HAMAP-Rule" id="MF_01397"/>
    </source>
</evidence>
<feature type="region of interest" description="NADH dehydrogenase I subunit D" evidence="13">
    <location>
        <begin position="216"/>
        <end position="593"/>
    </location>
</feature>